<keyword evidence="2" id="KW-0808">Transferase</keyword>
<dbReference type="GO" id="GO:0003676">
    <property type="term" value="F:nucleic acid binding"/>
    <property type="evidence" value="ECO:0007669"/>
    <property type="project" value="InterPro"/>
</dbReference>
<evidence type="ECO:0000313" key="2">
    <source>
        <dbReference type="EMBL" id="TZG29255.1"/>
    </source>
</evidence>
<dbReference type="InterPro" id="IPR036397">
    <property type="entry name" value="RNaseH_sf"/>
</dbReference>
<keyword evidence="2" id="KW-0695">RNA-directed DNA polymerase</keyword>
<dbReference type="InterPro" id="IPR012337">
    <property type="entry name" value="RNaseH-like_sf"/>
</dbReference>
<dbReference type="AlphaFoldDB" id="A0A5D9CGQ0"/>
<dbReference type="Pfam" id="PF13456">
    <property type="entry name" value="RVT_3"/>
    <property type="match status" value="1"/>
</dbReference>
<dbReference type="Gene3D" id="3.30.420.10">
    <property type="entry name" value="Ribonuclease H-like superfamily/Ribonuclease H"/>
    <property type="match status" value="1"/>
</dbReference>
<organism evidence="2 3">
    <name type="scientific">Sphingomonas montanisoli</name>
    <dbReference type="NCBI Taxonomy" id="2606412"/>
    <lineage>
        <taxon>Bacteria</taxon>
        <taxon>Pseudomonadati</taxon>
        <taxon>Pseudomonadota</taxon>
        <taxon>Alphaproteobacteria</taxon>
        <taxon>Sphingomonadales</taxon>
        <taxon>Sphingomonadaceae</taxon>
        <taxon>Sphingomonas</taxon>
    </lineage>
</organism>
<protein>
    <submittedName>
        <fullName evidence="2">Reverse transcriptase-like protein</fullName>
    </submittedName>
</protein>
<sequence>MVHAMKIFFDGGCRPHPVGMELAVVIAGRSTIKRDLGPGTGMDAEWLALIEAMRLAHQNDLTDPVLIGDAVAVIAQANGSVRCPPAYVHHLRVFRALPQPAGRVRIRHVKRTQNLAGIALARLHGR</sequence>
<proteinExistence type="predicted"/>
<gene>
    <name evidence="2" type="ORF">FYJ91_03735</name>
</gene>
<keyword evidence="2" id="KW-0548">Nucleotidyltransferase</keyword>
<dbReference type="InterPro" id="IPR002156">
    <property type="entry name" value="RNaseH_domain"/>
</dbReference>
<accession>A0A5D9CGQ0</accession>
<dbReference type="GO" id="GO:0003964">
    <property type="term" value="F:RNA-directed DNA polymerase activity"/>
    <property type="evidence" value="ECO:0007669"/>
    <property type="project" value="UniProtKB-KW"/>
</dbReference>
<comment type="caution">
    <text evidence="2">The sequence shown here is derived from an EMBL/GenBank/DDBJ whole genome shotgun (WGS) entry which is preliminary data.</text>
</comment>
<dbReference type="SUPFAM" id="SSF53098">
    <property type="entry name" value="Ribonuclease H-like"/>
    <property type="match status" value="1"/>
</dbReference>
<reference evidence="2 3" key="1">
    <citation type="submission" date="2019-08" db="EMBL/GenBank/DDBJ databases">
        <authorList>
            <person name="Wang G."/>
            <person name="Xu Z."/>
        </authorList>
    </citation>
    <scope>NUCLEOTIDE SEQUENCE [LARGE SCALE GENOMIC DNA]</scope>
    <source>
        <strain evidence="2 3">ZX</strain>
    </source>
</reference>
<dbReference type="EMBL" id="VTOU01000001">
    <property type="protein sequence ID" value="TZG29255.1"/>
    <property type="molecule type" value="Genomic_DNA"/>
</dbReference>
<dbReference type="GO" id="GO:0004523">
    <property type="term" value="F:RNA-DNA hybrid ribonuclease activity"/>
    <property type="evidence" value="ECO:0007669"/>
    <property type="project" value="InterPro"/>
</dbReference>
<dbReference type="Proteomes" id="UP000322077">
    <property type="component" value="Unassembled WGS sequence"/>
</dbReference>
<keyword evidence="3" id="KW-1185">Reference proteome</keyword>
<feature type="domain" description="RNase H type-1" evidence="1">
    <location>
        <begin position="40"/>
        <end position="122"/>
    </location>
</feature>
<evidence type="ECO:0000313" key="3">
    <source>
        <dbReference type="Proteomes" id="UP000322077"/>
    </source>
</evidence>
<name>A0A5D9CGQ0_9SPHN</name>
<evidence type="ECO:0000259" key="1">
    <source>
        <dbReference type="Pfam" id="PF13456"/>
    </source>
</evidence>